<evidence type="ECO:0000256" key="3">
    <source>
        <dbReference type="PIRSR" id="PIRSR001112-1"/>
    </source>
</evidence>
<dbReference type="Gene3D" id="3.40.50.1820">
    <property type="entry name" value="alpha/beta hydrolase"/>
    <property type="match status" value="1"/>
</dbReference>
<dbReference type="GeneID" id="67004034"/>
<dbReference type="PRINTS" id="PR00412">
    <property type="entry name" value="EPOXHYDRLASE"/>
</dbReference>
<dbReference type="PIRSF" id="PIRSF001112">
    <property type="entry name" value="Epoxide_hydrolase"/>
    <property type="match status" value="1"/>
</dbReference>
<organism evidence="5 6">
    <name type="scientific">Aspergillus pseudoviridinutans</name>
    <dbReference type="NCBI Taxonomy" id="1517512"/>
    <lineage>
        <taxon>Eukaryota</taxon>
        <taxon>Fungi</taxon>
        <taxon>Dikarya</taxon>
        <taxon>Ascomycota</taxon>
        <taxon>Pezizomycotina</taxon>
        <taxon>Eurotiomycetes</taxon>
        <taxon>Eurotiomycetidae</taxon>
        <taxon>Eurotiales</taxon>
        <taxon>Aspergillaceae</taxon>
        <taxon>Aspergillus</taxon>
        <taxon>Aspergillus subgen. Fumigati</taxon>
    </lineage>
</organism>
<dbReference type="Pfam" id="PF06441">
    <property type="entry name" value="EHN"/>
    <property type="match status" value="1"/>
</dbReference>
<feature type="active site" description="Nucleophile" evidence="3">
    <location>
        <position position="197"/>
    </location>
</feature>
<dbReference type="AlphaFoldDB" id="A0A9P3BCA2"/>
<reference evidence="5 6" key="1">
    <citation type="submission" date="2018-10" db="EMBL/GenBank/DDBJ databases">
        <title>Pan-genome distribution and transcriptional activeness of fungal secondary metabolism genes in Aspergillus section Fumigati.</title>
        <authorList>
            <person name="Takahashi H."/>
            <person name="Umemura M."/>
            <person name="Ninomiya A."/>
            <person name="Kusuya Y."/>
            <person name="Urayama S."/>
            <person name="Shimizu M."/>
            <person name="Watanabe A."/>
            <person name="Kamei K."/>
            <person name="Yaguchi T."/>
            <person name="Hagiwara D."/>
        </authorList>
    </citation>
    <scope>NUCLEOTIDE SEQUENCE [LARGE SCALE GENOMIC DNA]</scope>
    <source>
        <strain evidence="5 6">IFM 55266</strain>
    </source>
</reference>
<gene>
    <name evidence="5" type="ORF">Asppvi_005422</name>
</gene>
<feature type="domain" description="Epoxide hydrolase N-terminal" evidence="4">
    <location>
        <begin position="17"/>
        <end position="129"/>
    </location>
</feature>
<keyword evidence="6" id="KW-1185">Reference proteome</keyword>
<dbReference type="GO" id="GO:0004301">
    <property type="term" value="F:epoxide hydrolase activity"/>
    <property type="evidence" value="ECO:0007669"/>
    <property type="project" value="TreeGrafter"/>
</dbReference>
<dbReference type="GO" id="GO:0097176">
    <property type="term" value="P:epoxide metabolic process"/>
    <property type="evidence" value="ECO:0007669"/>
    <property type="project" value="TreeGrafter"/>
</dbReference>
<evidence type="ECO:0000256" key="1">
    <source>
        <dbReference type="ARBA" id="ARBA00010088"/>
    </source>
</evidence>
<comment type="caution">
    <text evidence="5">The sequence shown here is derived from an EMBL/GenBank/DDBJ whole genome shotgun (WGS) entry which is preliminary data.</text>
</comment>
<keyword evidence="2" id="KW-0378">Hydrolase</keyword>
<accession>A0A9P3BCA2</accession>
<feature type="active site" description="Proton acceptor" evidence="3">
    <location>
        <position position="376"/>
    </location>
</feature>
<proteinExistence type="inferred from homology"/>
<dbReference type="PANTHER" id="PTHR21661">
    <property type="entry name" value="EPOXIDE HYDROLASE 1-RELATED"/>
    <property type="match status" value="1"/>
</dbReference>
<evidence type="ECO:0000313" key="6">
    <source>
        <dbReference type="Proteomes" id="UP001043456"/>
    </source>
</evidence>
<dbReference type="InterPro" id="IPR010497">
    <property type="entry name" value="Epoxide_hydro_N"/>
</dbReference>
<dbReference type="Proteomes" id="UP001043456">
    <property type="component" value="Unassembled WGS sequence"/>
</dbReference>
<evidence type="ECO:0000313" key="5">
    <source>
        <dbReference type="EMBL" id="GIJ86533.1"/>
    </source>
</evidence>
<sequence length="404" mass="45955">MASNFDVPPGNVLTHLEPFTLHVSEEELEHFKKLLEMSNIGPTTWWNQQDDSRFGVSREWLLKAKDIWLSTFDWRKHEVYINNFPNFKVTIKETDSCQIDVHFAALFSKRKDAIPIVFLHGFPSSFMDFLPMMDLLRNKYTPESLPYHIIAPSLPDYGLSGSLSQNLEMTLERAASIMNGLMIALGFEKGYVAQGGDLGSMIARLMSVNHKECKAFHVNMLTLEPGSAPPSTDCLAPEDLRILERTLKWQQDGLAYALEHGTRPATVGLAISSSPLSLLAWLGEKLLEWTDPREQLPLDTILGLISFYWFTQTFPRSLYHANLVKNYSVGIPHPISTEKPLGYSMFAYDLAVLPKPWVQEIYPNLAFFNAHSKGGHFASLERPSEFLEDIERFLQAVNRLFEVE</sequence>
<dbReference type="PANTHER" id="PTHR21661:SF39">
    <property type="entry name" value="HYDROLASE, PUTATIVE (AFU_ORTHOLOGUE AFUA_3G08960)-RELATED"/>
    <property type="match status" value="1"/>
</dbReference>
<dbReference type="SUPFAM" id="SSF53474">
    <property type="entry name" value="alpha/beta-Hydrolases"/>
    <property type="match status" value="1"/>
</dbReference>
<dbReference type="InterPro" id="IPR000639">
    <property type="entry name" value="Epox_hydrolase-like"/>
</dbReference>
<dbReference type="EMBL" id="BHVY01000003">
    <property type="protein sequence ID" value="GIJ86533.1"/>
    <property type="molecule type" value="Genomic_DNA"/>
</dbReference>
<feature type="active site" description="Proton donor" evidence="3">
    <location>
        <position position="319"/>
    </location>
</feature>
<dbReference type="RefSeq" id="XP_043157280.1">
    <property type="nucleotide sequence ID" value="XM_043301345.1"/>
</dbReference>
<evidence type="ECO:0000259" key="4">
    <source>
        <dbReference type="Pfam" id="PF06441"/>
    </source>
</evidence>
<dbReference type="InterPro" id="IPR029058">
    <property type="entry name" value="AB_hydrolase_fold"/>
</dbReference>
<dbReference type="InterPro" id="IPR016292">
    <property type="entry name" value="Epoxide_hydrolase"/>
</dbReference>
<comment type="similarity">
    <text evidence="1">Belongs to the peptidase S33 family.</text>
</comment>
<dbReference type="OrthoDB" id="7130006at2759"/>
<name>A0A9P3BCA2_9EURO</name>
<protein>
    <recommendedName>
        <fullName evidence="4">Epoxide hydrolase N-terminal domain-containing protein</fullName>
    </recommendedName>
</protein>
<evidence type="ECO:0000256" key="2">
    <source>
        <dbReference type="ARBA" id="ARBA00022801"/>
    </source>
</evidence>